<keyword evidence="3" id="KW-1185">Reference proteome</keyword>
<feature type="transmembrane region" description="Helical" evidence="1">
    <location>
        <begin position="55"/>
        <end position="73"/>
    </location>
</feature>
<evidence type="ECO:0000313" key="2">
    <source>
        <dbReference type="EMBL" id="PDV97139.1"/>
    </source>
</evidence>
<feature type="transmembrane region" description="Helical" evidence="1">
    <location>
        <begin position="85"/>
        <end position="103"/>
    </location>
</feature>
<dbReference type="OrthoDB" id="150861at2"/>
<dbReference type="RefSeq" id="WP_097654768.1">
    <property type="nucleotide sequence ID" value="NZ_LYXE01000162.1"/>
</dbReference>
<feature type="transmembrane region" description="Helical" evidence="1">
    <location>
        <begin position="123"/>
        <end position="145"/>
    </location>
</feature>
<proteinExistence type="predicted"/>
<sequence>MIEISQDTSQTARSMPLHPFGGDTPTTNLDLILALLIAFGLPWLTLGVLHWTGGALTSLFIYYVVCGVLLYRWRLGSLDYDRPTRWPWAMFLLGVLLAGAITFRNWNAFADAGAPWWGIWLTAVIWGGFNAALEQFSWLYVLLAWRNRWSAGWQQKLGLIIGSFLLLTLVTLIHIIFWAEVLPEARQTSATWLTVPLNTLLTLSYVVMYFQARSFWPTFLVHFLVDLQIVILARYSIVPYL</sequence>
<keyword evidence="1" id="KW-0472">Membrane</keyword>
<evidence type="ECO:0000256" key="1">
    <source>
        <dbReference type="SAM" id="Phobius"/>
    </source>
</evidence>
<gene>
    <name evidence="2" type="ORF">A9Q02_19200</name>
</gene>
<dbReference type="AlphaFoldDB" id="A0A2H3KHA2"/>
<dbReference type="Proteomes" id="UP000220922">
    <property type="component" value="Unassembled WGS sequence"/>
</dbReference>
<name>A0A2H3KHA2_9CHLR</name>
<protein>
    <recommendedName>
        <fullName evidence="4">Abortive infection protein</fullName>
    </recommendedName>
</protein>
<keyword evidence="1" id="KW-1133">Transmembrane helix</keyword>
<feature type="transmembrane region" description="Helical" evidence="1">
    <location>
        <begin position="219"/>
        <end position="237"/>
    </location>
</feature>
<comment type="caution">
    <text evidence="2">The sequence shown here is derived from an EMBL/GenBank/DDBJ whole genome shotgun (WGS) entry which is preliminary data.</text>
</comment>
<evidence type="ECO:0000313" key="3">
    <source>
        <dbReference type="Proteomes" id="UP000220922"/>
    </source>
</evidence>
<organism evidence="2 3">
    <name type="scientific">Candidatus Chloroploca asiatica</name>
    <dbReference type="NCBI Taxonomy" id="1506545"/>
    <lineage>
        <taxon>Bacteria</taxon>
        <taxon>Bacillati</taxon>
        <taxon>Chloroflexota</taxon>
        <taxon>Chloroflexia</taxon>
        <taxon>Chloroflexales</taxon>
        <taxon>Chloroflexineae</taxon>
        <taxon>Oscillochloridaceae</taxon>
        <taxon>Candidatus Chloroploca</taxon>
    </lineage>
</organism>
<dbReference type="EMBL" id="LYXE01000162">
    <property type="protein sequence ID" value="PDV97139.1"/>
    <property type="molecule type" value="Genomic_DNA"/>
</dbReference>
<feature type="transmembrane region" description="Helical" evidence="1">
    <location>
        <begin position="157"/>
        <end position="179"/>
    </location>
</feature>
<reference evidence="2 3" key="1">
    <citation type="submission" date="2016-05" db="EMBL/GenBank/DDBJ databases">
        <authorList>
            <person name="Lavstsen T."/>
            <person name="Jespersen J.S."/>
        </authorList>
    </citation>
    <scope>NUCLEOTIDE SEQUENCE [LARGE SCALE GENOMIC DNA]</scope>
    <source>
        <strain evidence="2 3">B7-9</strain>
    </source>
</reference>
<accession>A0A2H3KHA2</accession>
<evidence type="ECO:0008006" key="4">
    <source>
        <dbReference type="Google" id="ProtNLM"/>
    </source>
</evidence>
<feature type="transmembrane region" description="Helical" evidence="1">
    <location>
        <begin position="191"/>
        <end position="212"/>
    </location>
</feature>
<feature type="transmembrane region" description="Helical" evidence="1">
    <location>
        <begin position="31"/>
        <end position="49"/>
    </location>
</feature>
<keyword evidence="1" id="KW-0812">Transmembrane</keyword>